<accession>A0A5C5YQA3</accession>
<comment type="caution">
    <text evidence="2">The sequence shown here is derived from an EMBL/GenBank/DDBJ whole genome shotgun (WGS) entry which is preliminary data.</text>
</comment>
<sequence>MLSRVADSIFWMSRYIERAENVARYIDVNFNITLGAESDNPLQWAPLVYTTGDHELFKELYGEGERDSVLRFLAFDDRNPNSILSSVNAARENARTARDSITAPMWEQINRFYLMVQSVAKSGAALHDPNEFCDAVKLNSHALVGHTYTTMSHGEAWHFSRVGRLLERADKTSRILDVQYYHLLPSINDVGSALDLVRWNALLRSTSALTMYRRVHGRIVPDRVADFLILDRDFPRSMRFCVMRAQDSVSEITGSRPGTFTCRTEQLAGRLRSEMDYTAIEDVIREGLHEYIDRFQLLLNGIGEALQADFLSPADHTKTPILQSQRQA</sequence>
<reference evidence="2 3" key="1">
    <citation type="submission" date="2019-02" db="EMBL/GenBank/DDBJ databases">
        <title>Deep-cultivation of Planctomycetes and their phenomic and genomic characterization uncovers novel biology.</title>
        <authorList>
            <person name="Wiegand S."/>
            <person name="Jogler M."/>
            <person name="Boedeker C."/>
            <person name="Pinto D."/>
            <person name="Vollmers J."/>
            <person name="Rivas-Marin E."/>
            <person name="Kohn T."/>
            <person name="Peeters S.H."/>
            <person name="Heuer A."/>
            <person name="Rast P."/>
            <person name="Oberbeckmann S."/>
            <person name="Bunk B."/>
            <person name="Jeske O."/>
            <person name="Meyerdierks A."/>
            <person name="Storesund J.E."/>
            <person name="Kallscheuer N."/>
            <person name="Luecker S."/>
            <person name="Lage O.M."/>
            <person name="Pohl T."/>
            <person name="Merkel B.J."/>
            <person name="Hornburger P."/>
            <person name="Mueller R.-W."/>
            <person name="Bruemmer F."/>
            <person name="Labrenz M."/>
            <person name="Spormann A.M."/>
            <person name="Op Den Camp H."/>
            <person name="Overmann J."/>
            <person name="Amann R."/>
            <person name="Jetten M.S.M."/>
            <person name="Mascher T."/>
            <person name="Medema M.H."/>
            <person name="Devos D.P."/>
            <person name="Kaster A.-K."/>
            <person name="Ovreas L."/>
            <person name="Rohde M."/>
            <person name="Galperin M.Y."/>
            <person name="Jogler C."/>
        </authorList>
    </citation>
    <scope>NUCLEOTIDE SEQUENCE [LARGE SCALE GENOMIC DNA]</scope>
    <source>
        <strain evidence="2 3">Pla123a</strain>
    </source>
</reference>
<dbReference type="OrthoDB" id="9803532at2"/>
<dbReference type="AlphaFoldDB" id="A0A5C5YQA3"/>
<protein>
    <recommendedName>
        <fullName evidence="1">DUF403 domain-containing protein</fullName>
    </recommendedName>
</protein>
<keyword evidence="3" id="KW-1185">Reference proteome</keyword>
<dbReference type="InterPro" id="IPR007296">
    <property type="entry name" value="DUF403"/>
</dbReference>
<dbReference type="Proteomes" id="UP000318478">
    <property type="component" value="Unassembled WGS sequence"/>
</dbReference>
<evidence type="ECO:0000313" key="2">
    <source>
        <dbReference type="EMBL" id="TWT77086.1"/>
    </source>
</evidence>
<organism evidence="2 3">
    <name type="scientific">Posidoniimonas polymericola</name>
    <dbReference type="NCBI Taxonomy" id="2528002"/>
    <lineage>
        <taxon>Bacteria</taxon>
        <taxon>Pseudomonadati</taxon>
        <taxon>Planctomycetota</taxon>
        <taxon>Planctomycetia</taxon>
        <taxon>Pirellulales</taxon>
        <taxon>Lacipirellulaceae</taxon>
        <taxon>Posidoniimonas</taxon>
    </lineage>
</organism>
<dbReference type="EMBL" id="SJPO01000005">
    <property type="protein sequence ID" value="TWT77086.1"/>
    <property type="molecule type" value="Genomic_DNA"/>
</dbReference>
<evidence type="ECO:0000313" key="3">
    <source>
        <dbReference type="Proteomes" id="UP000318478"/>
    </source>
</evidence>
<feature type="domain" description="DUF403" evidence="1">
    <location>
        <begin position="1"/>
        <end position="311"/>
    </location>
</feature>
<dbReference type="InterPro" id="IPR051680">
    <property type="entry name" value="ATP-dep_Glu-Cys_Ligase-2"/>
</dbReference>
<dbReference type="PANTHER" id="PTHR34595">
    <property type="entry name" value="BLR5612 PROTEIN"/>
    <property type="match status" value="1"/>
</dbReference>
<proteinExistence type="predicted"/>
<dbReference type="RefSeq" id="WP_146587369.1">
    <property type="nucleotide sequence ID" value="NZ_SJPO01000005.1"/>
</dbReference>
<dbReference type="Pfam" id="PF04168">
    <property type="entry name" value="Alpha-E"/>
    <property type="match status" value="1"/>
</dbReference>
<evidence type="ECO:0000259" key="1">
    <source>
        <dbReference type="Pfam" id="PF04168"/>
    </source>
</evidence>
<name>A0A5C5YQA3_9BACT</name>
<dbReference type="PANTHER" id="PTHR34595:SF7">
    <property type="entry name" value="SLL1039 PROTEIN"/>
    <property type="match status" value="1"/>
</dbReference>
<gene>
    <name evidence="2" type="ORF">Pla123a_25160</name>
</gene>